<dbReference type="PANTHER" id="PTHR14611:SF6">
    <property type="entry name" value="TECTONIC-2"/>
    <property type="match status" value="1"/>
</dbReference>
<proteinExistence type="predicted"/>
<sequence>RRSLVCFQDCTADVKRLFSRYCYKGAFGGNVTPAFDQLCSARRDGEGGGVSPDWFPFLCVDSSSDNSPFLGLFYHGHTRSWFSPGFSFGRSDPAAAPRPTSYSQDVPILTHQGEKLLVPQVQAAGSCPWRSRTESRATGVTGVGIKEEVVCLMGASDKWW</sequence>
<dbReference type="AlphaFoldDB" id="A0A4W3J1R7"/>
<feature type="domain" description="Tectonic-1-3 N-terminal" evidence="1">
    <location>
        <begin position="6"/>
        <end position="77"/>
    </location>
</feature>
<dbReference type="GO" id="GO:1904491">
    <property type="term" value="P:protein localization to ciliary transition zone"/>
    <property type="evidence" value="ECO:0007669"/>
    <property type="project" value="TreeGrafter"/>
</dbReference>
<dbReference type="GO" id="GO:0036038">
    <property type="term" value="C:MKS complex"/>
    <property type="evidence" value="ECO:0007669"/>
    <property type="project" value="TreeGrafter"/>
</dbReference>
<reference evidence="2" key="5">
    <citation type="submission" date="2025-09" db="UniProtKB">
        <authorList>
            <consortium name="Ensembl"/>
        </authorList>
    </citation>
    <scope>IDENTIFICATION</scope>
</reference>
<reference evidence="3" key="2">
    <citation type="journal article" date="2007" name="PLoS Biol.">
        <title>Survey sequencing and comparative analysis of the elephant shark (Callorhinchus milii) genome.</title>
        <authorList>
            <person name="Venkatesh B."/>
            <person name="Kirkness E.F."/>
            <person name="Loh Y.H."/>
            <person name="Halpern A.L."/>
            <person name="Lee A.P."/>
            <person name="Johnson J."/>
            <person name="Dandona N."/>
            <person name="Viswanathan L.D."/>
            <person name="Tay A."/>
            <person name="Venter J.C."/>
            <person name="Strausberg R.L."/>
            <person name="Brenner S."/>
        </authorList>
    </citation>
    <scope>NUCLEOTIDE SEQUENCE [LARGE SCALE GENOMIC DNA]</scope>
</reference>
<dbReference type="Ensembl" id="ENSCMIT00000034109.1">
    <property type="protein sequence ID" value="ENSCMIP00000033601.1"/>
    <property type="gene ID" value="ENSCMIG00000014335.1"/>
</dbReference>
<dbReference type="Proteomes" id="UP000314986">
    <property type="component" value="Unassembled WGS sequence"/>
</dbReference>
<dbReference type="GO" id="GO:0060271">
    <property type="term" value="P:cilium assembly"/>
    <property type="evidence" value="ECO:0007669"/>
    <property type="project" value="TreeGrafter"/>
</dbReference>
<dbReference type="InterPro" id="IPR057724">
    <property type="entry name" value="TCTN1-3_N"/>
</dbReference>
<organism evidence="2 3">
    <name type="scientific">Callorhinchus milii</name>
    <name type="common">Ghost shark</name>
    <dbReference type="NCBI Taxonomy" id="7868"/>
    <lineage>
        <taxon>Eukaryota</taxon>
        <taxon>Metazoa</taxon>
        <taxon>Chordata</taxon>
        <taxon>Craniata</taxon>
        <taxon>Vertebrata</taxon>
        <taxon>Chondrichthyes</taxon>
        <taxon>Holocephali</taxon>
        <taxon>Chimaeriformes</taxon>
        <taxon>Callorhinchidae</taxon>
        <taxon>Callorhinchus</taxon>
    </lineage>
</organism>
<evidence type="ECO:0000259" key="1">
    <source>
        <dbReference type="Pfam" id="PF25752"/>
    </source>
</evidence>
<reference evidence="3" key="1">
    <citation type="journal article" date="2006" name="Science">
        <title>Ancient noncoding elements conserved in the human genome.</title>
        <authorList>
            <person name="Venkatesh B."/>
            <person name="Kirkness E.F."/>
            <person name="Loh Y.H."/>
            <person name="Halpern A.L."/>
            <person name="Lee A.P."/>
            <person name="Johnson J."/>
            <person name="Dandona N."/>
            <person name="Viswanathan L.D."/>
            <person name="Tay A."/>
            <person name="Venter J.C."/>
            <person name="Strausberg R.L."/>
            <person name="Brenner S."/>
        </authorList>
    </citation>
    <scope>NUCLEOTIDE SEQUENCE [LARGE SCALE GENOMIC DNA]</scope>
</reference>
<protein>
    <recommendedName>
        <fullName evidence="1">Tectonic-1-3 N-terminal domain-containing protein</fullName>
    </recommendedName>
</protein>
<name>A0A4W3J1R7_CALMI</name>
<reference evidence="3" key="3">
    <citation type="journal article" date="2014" name="Nature">
        <title>Elephant shark genome provides unique insights into gnathostome evolution.</title>
        <authorList>
            <consortium name="International Elephant Shark Genome Sequencing Consortium"/>
            <person name="Venkatesh B."/>
            <person name="Lee A.P."/>
            <person name="Ravi V."/>
            <person name="Maurya A.K."/>
            <person name="Lian M.M."/>
            <person name="Swann J.B."/>
            <person name="Ohta Y."/>
            <person name="Flajnik M.F."/>
            <person name="Sutoh Y."/>
            <person name="Kasahara M."/>
            <person name="Hoon S."/>
            <person name="Gangu V."/>
            <person name="Roy S.W."/>
            <person name="Irimia M."/>
            <person name="Korzh V."/>
            <person name="Kondrychyn I."/>
            <person name="Lim Z.W."/>
            <person name="Tay B.H."/>
            <person name="Tohari S."/>
            <person name="Kong K.W."/>
            <person name="Ho S."/>
            <person name="Lorente-Galdos B."/>
            <person name="Quilez J."/>
            <person name="Marques-Bonet T."/>
            <person name="Raney B.J."/>
            <person name="Ingham P.W."/>
            <person name="Tay A."/>
            <person name="Hillier L.W."/>
            <person name="Minx P."/>
            <person name="Boehm T."/>
            <person name="Wilson R.K."/>
            <person name="Brenner S."/>
            <person name="Warren W.C."/>
        </authorList>
    </citation>
    <scope>NUCLEOTIDE SEQUENCE [LARGE SCALE GENOMIC DNA]</scope>
</reference>
<keyword evidence="3" id="KW-1185">Reference proteome</keyword>
<dbReference type="InterPro" id="IPR040354">
    <property type="entry name" value="TCTN1-3"/>
</dbReference>
<dbReference type="Pfam" id="PF25752">
    <property type="entry name" value="DUF1619_N"/>
    <property type="match status" value="1"/>
</dbReference>
<dbReference type="GO" id="GO:0007224">
    <property type="term" value="P:smoothened signaling pathway"/>
    <property type="evidence" value="ECO:0007669"/>
    <property type="project" value="TreeGrafter"/>
</dbReference>
<evidence type="ECO:0000313" key="3">
    <source>
        <dbReference type="Proteomes" id="UP000314986"/>
    </source>
</evidence>
<reference evidence="2" key="4">
    <citation type="submission" date="2025-08" db="UniProtKB">
        <authorList>
            <consortium name="Ensembl"/>
        </authorList>
    </citation>
    <scope>IDENTIFICATION</scope>
</reference>
<dbReference type="PANTHER" id="PTHR14611">
    <property type="entry name" value="TECTONIC FAMILY MEMBER"/>
    <property type="match status" value="1"/>
</dbReference>
<evidence type="ECO:0000313" key="2">
    <source>
        <dbReference type="Ensembl" id="ENSCMIP00000033601.1"/>
    </source>
</evidence>
<accession>A0A4W3J1R7</accession>